<dbReference type="GeneID" id="95320536"/>
<comment type="similarity">
    <text evidence="1 2">Belongs to the dTDP-4-dehydrorhamnose reductase family.</text>
</comment>
<dbReference type="RefSeq" id="WP_060925378.1">
    <property type="nucleotide sequence ID" value="NZ_CP032788.1"/>
</dbReference>
<dbReference type="InterPro" id="IPR029903">
    <property type="entry name" value="RmlD-like-bd"/>
</dbReference>
<dbReference type="PANTHER" id="PTHR10491">
    <property type="entry name" value="DTDP-4-DEHYDRORHAMNOSE REDUCTASE"/>
    <property type="match status" value="1"/>
</dbReference>
<evidence type="ECO:0000259" key="3">
    <source>
        <dbReference type="Pfam" id="PF04321"/>
    </source>
</evidence>
<feature type="domain" description="RmlD-like substrate binding" evidence="3">
    <location>
        <begin position="20"/>
        <end position="328"/>
    </location>
</feature>
<dbReference type="Gene3D" id="3.40.50.720">
    <property type="entry name" value="NAD(P)-binding Rossmann-like Domain"/>
    <property type="match status" value="1"/>
</dbReference>
<keyword evidence="2" id="KW-0521">NADP</keyword>
<evidence type="ECO:0000256" key="2">
    <source>
        <dbReference type="RuleBase" id="RU364082"/>
    </source>
</evidence>
<protein>
    <recommendedName>
        <fullName evidence="2">dTDP-4-dehydrorhamnose reductase</fullName>
        <ecNumber evidence="2">1.1.1.133</ecNumber>
    </recommendedName>
</protein>
<comment type="function">
    <text evidence="2">Catalyzes the reduction of dTDP-6-deoxy-L-lyxo-4-hexulose to yield dTDP-L-rhamnose.</text>
</comment>
<organism evidence="4 5">
    <name type="scientific">Corynebacterium xerosis</name>
    <dbReference type="NCBI Taxonomy" id="1725"/>
    <lineage>
        <taxon>Bacteria</taxon>
        <taxon>Bacillati</taxon>
        <taxon>Actinomycetota</taxon>
        <taxon>Actinomycetes</taxon>
        <taxon>Mycobacteriales</taxon>
        <taxon>Corynebacteriaceae</taxon>
        <taxon>Corynebacterium</taxon>
    </lineage>
</organism>
<reference evidence="4 5" key="1">
    <citation type="journal article" date="2024" name="Fungal Genet. Biol.">
        <title>The porcine skin microbiome exhibits broad fungal antagonism.</title>
        <authorList>
            <person name="De La Cruz K.F."/>
            <person name="Townsend E.C."/>
            <person name="Alex Cheong J.Z."/>
            <person name="Salamzade R."/>
            <person name="Liu A."/>
            <person name="Sandstrom S."/>
            <person name="Davila E."/>
            <person name="Huang L."/>
            <person name="Xu K.H."/>
            <person name="Wu S.Y."/>
            <person name="Meudt J.J."/>
            <person name="Shanmuganayagam D."/>
            <person name="Gibson A.L.F."/>
            <person name="Kalan L.R."/>
        </authorList>
    </citation>
    <scope>NUCLEOTIDE SEQUENCE [LARGE SCALE GENOMIC DNA]</scope>
    <source>
        <strain evidence="4 5">LK2569</strain>
    </source>
</reference>
<dbReference type="PANTHER" id="PTHR10491:SF4">
    <property type="entry name" value="METHIONINE ADENOSYLTRANSFERASE 2 SUBUNIT BETA"/>
    <property type="match status" value="1"/>
</dbReference>
<dbReference type="InterPro" id="IPR005913">
    <property type="entry name" value="dTDP_dehydrorham_reduct"/>
</dbReference>
<dbReference type="InterPro" id="IPR036291">
    <property type="entry name" value="NAD(P)-bd_dom_sf"/>
</dbReference>
<dbReference type="GO" id="GO:0008831">
    <property type="term" value="F:dTDP-4-dehydrorhamnose reductase activity"/>
    <property type="evidence" value="ECO:0007669"/>
    <property type="project" value="UniProtKB-EC"/>
</dbReference>
<evidence type="ECO:0000256" key="1">
    <source>
        <dbReference type="ARBA" id="ARBA00010944"/>
    </source>
</evidence>
<evidence type="ECO:0000313" key="5">
    <source>
        <dbReference type="Proteomes" id="UP001558353"/>
    </source>
</evidence>
<comment type="caution">
    <text evidence="4">The sequence shown here is derived from an EMBL/GenBank/DDBJ whole genome shotgun (WGS) entry which is preliminary data.</text>
</comment>
<dbReference type="CDD" id="cd05254">
    <property type="entry name" value="dTDP_HR_like_SDR_e"/>
    <property type="match status" value="1"/>
</dbReference>
<comment type="pathway">
    <text evidence="2">Carbohydrate biosynthesis; dTDP-L-rhamnose biosynthesis.</text>
</comment>
<proteinExistence type="inferred from homology"/>
<evidence type="ECO:0000313" key="4">
    <source>
        <dbReference type="EMBL" id="MEX3529723.1"/>
    </source>
</evidence>
<accession>A0ABV3UWZ6</accession>
<dbReference type="Proteomes" id="UP001558353">
    <property type="component" value="Unassembled WGS sequence"/>
</dbReference>
<keyword evidence="5" id="KW-1185">Reference proteome</keyword>
<dbReference type="SUPFAM" id="SSF51735">
    <property type="entry name" value="NAD(P)-binding Rossmann-fold domains"/>
    <property type="match status" value="1"/>
</dbReference>
<dbReference type="NCBIfam" id="TIGR01214">
    <property type="entry name" value="rmlD"/>
    <property type="match status" value="1"/>
</dbReference>
<dbReference type="Pfam" id="PF04321">
    <property type="entry name" value="RmlD_sub_bind"/>
    <property type="match status" value="1"/>
</dbReference>
<gene>
    <name evidence="4" type="primary">rfbD</name>
    <name evidence="4" type="ORF">VVR64_11745</name>
</gene>
<sequence>MTEPLARNATDVGEGGAVTRVLVVGSAGQLGTAMLRRMPLGGGRRIELRGVARADLDVADEAAVMAHPALAGVDVVVNAAAWTDVDGAETPEGEAAAHAVNAVAPGLLVRRCAREGAHLVHVSTDYVFGAGESGDRRPLRPLRPTDPTAPDTAYGRTKLAGERAVLDAGAGATIVRTAWVYSGPTQPDAPDFVSTMLRLEERGRPDGTIDVVDDQHGNPTFVDDLADALWELVLRPVPGVFHVTGAGRATWHELASEVFAVVAKQRGGDATEVAAATEAARARVRPCTSEQFPRPAKRPEWSVLDGSAWAAAGFAPLPEWRDGLRRALGAAE</sequence>
<dbReference type="Gene3D" id="3.90.25.10">
    <property type="entry name" value="UDP-galactose 4-epimerase, domain 1"/>
    <property type="match status" value="1"/>
</dbReference>
<keyword evidence="2 4" id="KW-0560">Oxidoreductase</keyword>
<dbReference type="EC" id="1.1.1.133" evidence="2"/>
<name>A0ABV3UWZ6_9CORY</name>
<dbReference type="EMBL" id="JAYWMA010000019">
    <property type="protein sequence ID" value="MEX3529723.1"/>
    <property type="molecule type" value="Genomic_DNA"/>
</dbReference>